<evidence type="ECO:0000313" key="4">
    <source>
        <dbReference type="Proteomes" id="UP000671910"/>
    </source>
</evidence>
<dbReference type="EMBL" id="WPCR01000007">
    <property type="protein sequence ID" value="NHM14472.1"/>
    <property type="molecule type" value="Genomic_DNA"/>
</dbReference>
<dbReference type="KEGG" id="ebz:J7S26_03280"/>
<keyword evidence="1" id="KW-0378">Hydrolase</keyword>
<dbReference type="InterPro" id="IPR010428">
    <property type="entry name" value="Zincin_1"/>
</dbReference>
<dbReference type="CDD" id="cd12952">
    <property type="entry name" value="MMP_ACEL2062"/>
    <property type="match status" value="1"/>
</dbReference>
<gene>
    <name evidence="1" type="ORF">GMI68_06800</name>
    <name evidence="2" type="ORF">J7S26_03280</name>
</gene>
<dbReference type="SUPFAM" id="SSF55486">
    <property type="entry name" value="Metalloproteases ('zincins'), catalytic domain"/>
    <property type="match status" value="1"/>
</dbReference>
<dbReference type="InterPro" id="IPR038555">
    <property type="entry name" value="Zincin_1_sf"/>
</dbReference>
<reference evidence="2" key="2">
    <citation type="submission" date="2021-04" db="EMBL/GenBank/DDBJ databases">
        <title>Novel species in family Eggerthellaceae.</title>
        <authorList>
            <person name="Zhang G."/>
        </authorList>
    </citation>
    <scope>NUCLEOTIDE SEQUENCE</scope>
    <source>
        <strain evidence="2">Zg-886</strain>
    </source>
</reference>
<dbReference type="Gene3D" id="3.30.2010.20">
    <property type="match status" value="1"/>
</dbReference>
<evidence type="ECO:0000313" key="1">
    <source>
        <dbReference type="EMBL" id="NHM14472.1"/>
    </source>
</evidence>
<dbReference type="GO" id="GO:0008233">
    <property type="term" value="F:peptidase activity"/>
    <property type="evidence" value="ECO:0007669"/>
    <property type="project" value="UniProtKB-KW"/>
</dbReference>
<keyword evidence="3" id="KW-1185">Reference proteome</keyword>
<dbReference type="Pfam" id="PF06262">
    <property type="entry name" value="Zincin_1"/>
    <property type="match status" value="1"/>
</dbReference>
<protein>
    <submittedName>
        <fullName evidence="2">Metallopeptidase family protein</fullName>
    </submittedName>
    <submittedName>
        <fullName evidence="1">Zn-dependent protease</fullName>
    </submittedName>
</protein>
<organism evidence="2 4">
    <name type="scientific">Xiamenia xianingshaonis</name>
    <dbReference type="NCBI Taxonomy" id="2682776"/>
    <lineage>
        <taxon>Bacteria</taxon>
        <taxon>Bacillati</taxon>
        <taxon>Actinomycetota</taxon>
        <taxon>Coriobacteriia</taxon>
        <taxon>Eggerthellales</taxon>
        <taxon>Eggerthellaceae</taxon>
        <taxon>Xiamenia</taxon>
    </lineage>
</organism>
<evidence type="ECO:0000313" key="2">
    <source>
        <dbReference type="EMBL" id="QTU84946.1"/>
    </source>
</evidence>
<accession>A0A9E6MSM3</accession>
<sequence>MEPLTSEEFERIVEEAIAAVPKRFREAMENIVIVIEDEPTDDDFETADSPESYGGSFCDDELLGLYDGISLPDRVDFYELDVPDVITVYKGPHERCFEDRDELVEEVGKTIVHEIGHYFGLDDDKLYDMGY</sequence>
<dbReference type="AlphaFoldDB" id="A0A9E6MSM3"/>
<proteinExistence type="predicted"/>
<dbReference type="EMBL" id="CP072829">
    <property type="protein sequence ID" value="QTU84946.1"/>
    <property type="molecule type" value="Genomic_DNA"/>
</dbReference>
<evidence type="ECO:0000313" key="3">
    <source>
        <dbReference type="Proteomes" id="UP000636394"/>
    </source>
</evidence>
<reference evidence="1 3" key="1">
    <citation type="submission" date="2019-11" db="EMBL/GenBank/DDBJ databases">
        <title>Eggerthellaceae novel genus isolated from the rectal contents of marmort.</title>
        <authorList>
            <person name="Zhang G."/>
        </authorList>
    </citation>
    <scope>NUCLEOTIDE SEQUENCE [LARGE SCALE GENOMIC DNA]</scope>
    <source>
        <strain evidence="3">zg-886</strain>
        <strain evidence="1">Zg-886</strain>
    </source>
</reference>
<dbReference type="Proteomes" id="UP000671910">
    <property type="component" value="Chromosome"/>
</dbReference>
<dbReference type="GO" id="GO:0006508">
    <property type="term" value="P:proteolysis"/>
    <property type="evidence" value="ECO:0007669"/>
    <property type="project" value="UniProtKB-KW"/>
</dbReference>
<name>A0A9E6MSM3_9ACTN</name>
<dbReference type="RefSeq" id="WP_165061282.1">
    <property type="nucleotide sequence ID" value="NZ_CP072829.1"/>
</dbReference>
<keyword evidence="1" id="KW-0645">Protease</keyword>
<dbReference type="Proteomes" id="UP000636394">
    <property type="component" value="Unassembled WGS sequence"/>
</dbReference>